<name>A0AAE0IP94_9PEZI</name>
<feature type="compositionally biased region" description="Low complexity" evidence="2">
    <location>
        <begin position="399"/>
        <end position="409"/>
    </location>
</feature>
<accession>A0AAE0IP94</accession>
<evidence type="ECO:0000313" key="3">
    <source>
        <dbReference type="EMBL" id="KAK3328530.1"/>
    </source>
</evidence>
<evidence type="ECO:0000313" key="4">
    <source>
        <dbReference type="Proteomes" id="UP001286456"/>
    </source>
</evidence>
<dbReference type="AlphaFoldDB" id="A0AAE0IP94"/>
<dbReference type="Pfam" id="PF11951">
    <property type="entry name" value="Fungal_trans_2"/>
    <property type="match status" value="1"/>
</dbReference>
<evidence type="ECO:0000256" key="1">
    <source>
        <dbReference type="ARBA" id="ARBA00023242"/>
    </source>
</evidence>
<sequence length="591" mass="63534">MGELLARWAGLDLLTLLPPPTSPRTYPWGTAQAGPPVCPGGCTLHSDLDHDAAKLVRVYHTIPAEFLNNNTVPWITSPPPPPPQERPTVGSGTFWPGTSPAQGVENNELLRVYVRFIARFKASLDGNPDVSNAYLKYYVPYCVHSPLLANVAIYTAAGFLSQTGHIDGTVVMAHKGRAIGLLNEHLRSQASTSDEEVASIVQIIVNEWYWGDANDLRAHLRGLREMIKFRGGFRTLGLHGLISKLAITSDVAIALSFEIPPFLQGGTEFEYHEARTSQAPPPLRLALNTPLVSPLSPFASCAEALRIHPATASILDDMRFLIAAVLALPEQPSAKALQKVHSTSAWIYDRMSRLPAAAPAARRLSSASAAGSTSSTQGARSRGTRSFQQAGSPSLVENQDQQQQQQQQQRVDGRLAPADQQQSSSLAAELNPPDYVYQAVRLAALLYSRAIMVRQPFSAVVGTNDALRLWVTTWRVPLAVWRSLLGVFSWLLVPLVASPAADVPSHGLWIKGMLNASFLQIGVDNWEIAYGAMDSALRLQRWLGAGETQDSDSAGGEGGEGSRSQGGGGGGRSRSASGSGYSGGIVDRMDA</sequence>
<protein>
    <submittedName>
        <fullName evidence="3">Uncharacterized protein</fullName>
    </submittedName>
</protein>
<dbReference type="Proteomes" id="UP001286456">
    <property type="component" value="Unassembled WGS sequence"/>
</dbReference>
<dbReference type="PANTHER" id="PTHR37540:SF9">
    <property type="entry name" value="ZN(2)-C6 FUNGAL-TYPE DOMAIN-CONTAINING PROTEIN"/>
    <property type="match status" value="1"/>
</dbReference>
<keyword evidence="1" id="KW-0539">Nucleus</keyword>
<keyword evidence="4" id="KW-1185">Reference proteome</keyword>
<feature type="compositionally biased region" description="Polar residues" evidence="2">
    <location>
        <begin position="387"/>
        <end position="398"/>
    </location>
</feature>
<evidence type="ECO:0000256" key="2">
    <source>
        <dbReference type="SAM" id="MobiDB-lite"/>
    </source>
</evidence>
<dbReference type="PANTHER" id="PTHR37540">
    <property type="entry name" value="TRANSCRIPTION FACTOR (ACR-2), PUTATIVE-RELATED-RELATED"/>
    <property type="match status" value="1"/>
</dbReference>
<gene>
    <name evidence="3" type="ORF">B0T19DRAFT_449970</name>
</gene>
<feature type="compositionally biased region" description="Low complexity" evidence="2">
    <location>
        <begin position="364"/>
        <end position="386"/>
    </location>
</feature>
<proteinExistence type="predicted"/>
<reference evidence="3" key="2">
    <citation type="submission" date="2023-06" db="EMBL/GenBank/DDBJ databases">
        <authorList>
            <consortium name="Lawrence Berkeley National Laboratory"/>
            <person name="Haridas S."/>
            <person name="Hensen N."/>
            <person name="Bonometti L."/>
            <person name="Westerberg I."/>
            <person name="Brannstrom I.O."/>
            <person name="Guillou S."/>
            <person name="Cros-Aarteil S."/>
            <person name="Calhoun S."/>
            <person name="Kuo A."/>
            <person name="Mondo S."/>
            <person name="Pangilinan J."/>
            <person name="Riley R."/>
            <person name="Labutti K."/>
            <person name="Andreopoulos B."/>
            <person name="Lipzen A."/>
            <person name="Chen C."/>
            <person name="Yanf M."/>
            <person name="Daum C."/>
            <person name="Ng V."/>
            <person name="Clum A."/>
            <person name="Steindorff A."/>
            <person name="Ohm R."/>
            <person name="Martin F."/>
            <person name="Silar P."/>
            <person name="Natvig D."/>
            <person name="Lalanne C."/>
            <person name="Gautier V."/>
            <person name="Ament-Velasquez S.L."/>
            <person name="Kruys A."/>
            <person name="Hutchinson M.I."/>
            <person name="Powell A.J."/>
            <person name="Barry K."/>
            <person name="Miller A.N."/>
            <person name="Grigoriev I.V."/>
            <person name="Debuchy R."/>
            <person name="Gladieux P."/>
            <person name="Thoren M.H."/>
            <person name="Johannesson H."/>
        </authorList>
    </citation>
    <scope>NUCLEOTIDE SEQUENCE</scope>
    <source>
        <strain evidence="3">SMH4131-1</strain>
    </source>
</reference>
<dbReference type="EMBL" id="JAUEPO010000003">
    <property type="protein sequence ID" value="KAK3328530.1"/>
    <property type="molecule type" value="Genomic_DNA"/>
</dbReference>
<organism evidence="3 4">
    <name type="scientific">Cercophora scortea</name>
    <dbReference type="NCBI Taxonomy" id="314031"/>
    <lineage>
        <taxon>Eukaryota</taxon>
        <taxon>Fungi</taxon>
        <taxon>Dikarya</taxon>
        <taxon>Ascomycota</taxon>
        <taxon>Pezizomycotina</taxon>
        <taxon>Sordariomycetes</taxon>
        <taxon>Sordariomycetidae</taxon>
        <taxon>Sordariales</taxon>
        <taxon>Lasiosphaeriaceae</taxon>
        <taxon>Cercophora</taxon>
    </lineage>
</organism>
<feature type="region of interest" description="Disordered" evidence="2">
    <location>
        <begin position="364"/>
        <end position="424"/>
    </location>
</feature>
<comment type="caution">
    <text evidence="3">The sequence shown here is derived from an EMBL/GenBank/DDBJ whole genome shotgun (WGS) entry which is preliminary data.</text>
</comment>
<dbReference type="InterPro" id="IPR021858">
    <property type="entry name" value="Fun_TF"/>
</dbReference>
<feature type="compositionally biased region" description="Gly residues" evidence="2">
    <location>
        <begin position="555"/>
        <end position="572"/>
    </location>
</feature>
<reference evidence="3" key="1">
    <citation type="journal article" date="2023" name="Mol. Phylogenet. Evol.">
        <title>Genome-scale phylogeny and comparative genomics of the fungal order Sordariales.</title>
        <authorList>
            <person name="Hensen N."/>
            <person name="Bonometti L."/>
            <person name="Westerberg I."/>
            <person name="Brannstrom I.O."/>
            <person name="Guillou S."/>
            <person name="Cros-Aarteil S."/>
            <person name="Calhoun S."/>
            <person name="Haridas S."/>
            <person name="Kuo A."/>
            <person name="Mondo S."/>
            <person name="Pangilinan J."/>
            <person name="Riley R."/>
            <person name="LaButti K."/>
            <person name="Andreopoulos B."/>
            <person name="Lipzen A."/>
            <person name="Chen C."/>
            <person name="Yan M."/>
            <person name="Daum C."/>
            <person name="Ng V."/>
            <person name="Clum A."/>
            <person name="Steindorff A."/>
            <person name="Ohm R.A."/>
            <person name="Martin F."/>
            <person name="Silar P."/>
            <person name="Natvig D.O."/>
            <person name="Lalanne C."/>
            <person name="Gautier V."/>
            <person name="Ament-Velasquez S.L."/>
            <person name="Kruys A."/>
            <person name="Hutchinson M.I."/>
            <person name="Powell A.J."/>
            <person name="Barry K."/>
            <person name="Miller A.N."/>
            <person name="Grigoriev I.V."/>
            <person name="Debuchy R."/>
            <person name="Gladieux P."/>
            <person name="Hiltunen Thoren M."/>
            <person name="Johannesson H."/>
        </authorList>
    </citation>
    <scope>NUCLEOTIDE SEQUENCE</scope>
    <source>
        <strain evidence="3">SMH4131-1</strain>
    </source>
</reference>
<feature type="region of interest" description="Disordered" evidence="2">
    <location>
        <begin position="548"/>
        <end position="591"/>
    </location>
</feature>